<dbReference type="Gene3D" id="1.10.630.10">
    <property type="entry name" value="Cytochrome P450"/>
    <property type="match status" value="1"/>
</dbReference>
<dbReference type="PRINTS" id="PR00385">
    <property type="entry name" value="P450"/>
</dbReference>
<comment type="cofactor">
    <cofactor evidence="1 14">
        <name>heme</name>
        <dbReference type="ChEBI" id="CHEBI:30413"/>
    </cofactor>
</comment>
<evidence type="ECO:0000256" key="2">
    <source>
        <dbReference type="ARBA" id="ARBA00003690"/>
    </source>
</evidence>
<evidence type="ECO:0000256" key="7">
    <source>
        <dbReference type="ARBA" id="ARBA00022723"/>
    </source>
</evidence>
<evidence type="ECO:0000256" key="9">
    <source>
        <dbReference type="ARBA" id="ARBA00022848"/>
    </source>
</evidence>
<dbReference type="Proteomes" id="UP000786811">
    <property type="component" value="Unassembled WGS sequence"/>
</dbReference>
<keyword evidence="6 14" id="KW-0349">Heme</keyword>
<keyword evidence="15" id="KW-1133">Transmembrane helix</keyword>
<evidence type="ECO:0000313" key="17">
    <source>
        <dbReference type="Proteomes" id="UP000786811"/>
    </source>
</evidence>
<sequence length="513" mass="59439">MESLVSFTVMIVLISALIKLITYHYNRLDLYKAGNKILGPSPVLPIIGNAYIFFGSTEKFMKRLMILDNYKFSPMRFWLGPKLCIVLFDPEQIKIVLRSQKTIEKDDLYRVFHPFLGTGLITAPENKWKVHRKLIMPTFNPKIIESFIGTMNKQSKILVKVLESEINGNEFLVFPYVSRCTLDIICETAMGVSVNVQTNRDSSYVKAIDRLTVIFSSRMLRVWLHFDMIYKFTKLARDQNECIKYLHKHTNDIIEQKLKQQSEKINEKDNVALSGFKKKVFLDFLIELSKEGTKLTNEELREEVDTMVVAGNDTTATVNTFTIYMLANFPEVQNKCYEELVEIFGDKITEETEIKIEDLNRMEYLERVIKETMRLFPIAPLLNRRVNGDLDIGGGYTLPKGSTVIVGVLKLHRSADYWEDPLSFNPDRFLPEEIAKRHPYVYIPFSGGFRNCIGLKYAMMSMKVLLATLLRNYVLVKDKLTNIEDIEIKAEIFIKTTTPITVKIKRRREHIST</sequence>
<keyword evidence="8" id="KW-0256">Endoplasmic reticulum</keyword>
<evidence type="ECO:0000256" key="12">
    <source>
        <dbReference type="ARBA" id="ARBA00023033"/>
    </source>
</evidence>
<evidence type="ECO:0000256" key="13">
    <source>
        <dbReference type="ARBA" id="ARBA00023136"/>
    </source>
</evidence>
<evidence type="ECO:0000256" key="6">
    <source>
        <dbReference type="ARBA" id="ARBA00022617"/>
    </source>
</evidence>
<dbReference type="PRINTS" id="PR00463">
    <property type="entry name" value="EP450I"/>
</dbReference>
<dbReference type="AlphaFoldDB" id="A0A8J2MP43"/>
<dbReference type="CDD" id="cd20628">
    <property type="entry name" value="CYP4"/>
    <property type="match status" value="1"/>
</dbReference>
<dbReference type="InterPro" id="IPR036396">
    <property type="entry name" value="Cyt_P450_sf"/>
</dbReference>
<evidence type="ECO:0000256" key="4">
    <source>
        <dbReference type="ARBA" id="ARBA00004406"/>
    </source>
</evidence>
<feature type="transmembrane region" description="Helical" evidence="15">
    <location>
        <begin position="7"/>
        <end position="25"/>
    </location>
</feature>
<dbReference type="Pfam" id="PF00067">
    <property type="entry name" value="p450"/>
    <property type="match status" value="1"/>
</dbReference>
<dbReference type="OrthoDB" id="1470350at2759"/>
<dbReference type="GO" id="GO:0016705">
    <property type="term" value="F:oxidoreductase activity, acting on paired donors, with incorporation or reduction of molecular oxygen"/>
    <property type="evidence" value="ECO:0007669"/>
    <property type="project" value="InterPro"/>
</dbReference>
<feature type="transmembrane region" description="Helical" evidence="15">
    <location>
        <begin position="37"/>
        <end position="54"/>
    </location>
</feature>
<name>A0A8J2MP43_COTCN</name>
<evidence type="ECO:0000256" key="11">
    <source>
        <dbReference type="ARBA" id="ARBA00023004"/>
    </source>
</evidence>
<keyword evidence="10" id="KW-0560">Oxidoreductase</keyword>
<dbReference type="PANTHER" id="PTHR24291">
    <property type="entry name" value="CYTOCHROME P450 FAMILY 4"/>
    <property type="match status" value="1"/>
</dbReference>
<evidence type="ECO:0000256" key="14">
    <source>
        <dbReference type="PIRSR" id="PIRSR602401-1"/>
    </source>
</evidence>
<keyword evidence="12" id="KW-0503">Monooxygenase</keyword>
<dbReference type="GO" id="GO:0004497">
    <property type="term" value="F:monooxygenase activity"/>
    <property type="evidence" value="ECO:0007669"/>
    <property type="project" value="UniProtKB-KW"/>
</dbReference>
<keyword evidence="9" id="KW-0492">Microsome</keyword>
<keyword evidence="11 14" id="KW-0408">Iron</keyword>
<dbReference type="GO" id="GO:0020037">
    <property type="term" value="F:heme binding"/>
    <property type="evidence" value="ECO:0007669"/>
    <property type="project" value="InterPro"/>
</dbReference>
<keyword evidence="13 15" id="KW-0472">Membrane</keyword>
<keyword evidence="7 14" id="KW-0479">Metal-binding</keyword>
<evidence type="ECO:0000256" key="5">
    <source>
        <dbReference type="ARBA" id="ARBA00010617"/>
    </source>
</evidence>
<dbReference type="InterPro" id="IPR050196">
    <property type="entry name" value="Cytochrome_P450_Monoox"/>
</dbReference>
<feature type="binding site" description="axial binding residue" evidence="14">
    <location>
        <position position="452"/>
    </location>
    <ligand>
        <name>heme</name>
        <dbReference type="ChEBI" id="CHEBI:30413"/>
    </ligand>
    <ligandPart>
        <name>Fe</name>
        <dbReference type="ChEBI" id="CHEBI:18248"/>
    </ligandPart>
</feature>
<evidence type="ECO:0000256" key="10">
    <source>
        <dbReference type="ARBA" id="ARBA00023002"/>
    </source>
</evidence>
<comment type="caution">
    <text evidence="16">The sequence shown here is derived from an EMBL/GenBank/DDBJ whole genome shotgun (WGS) entry which is preliminary data.</text>
</comment>
<proteinExistence type="inferred from homology"/>
<dbReference type="InterPro" id="IPR002401">
    <property type="entry name" value="Cyt_P450_E_grp-I"/>
</dbReference>
<accession>A0A8J2MP43</accession>
<keyword evidence="15" id="KW-0812">Transmembrane</keyword>
<evidence type="ECO:0000256" key="1">
    <source>
        <dbReference type="ARBA" id="ARBA00001971"/>
    </source>
</evidence>
<comment type="subcellular location">
    <subcellularLocation>
        <location evidence="4">Endoplasmic reticulum membrane</location>
        <topology evidence="4">Peripheral membrane protein</topology>
    </subcellularLocation>
    <subcellularLocation>
        <location evidence="3">Microsome membrane</location>
        <topology evidence="3">Peripheral membrane protein</topology>
    </subcellularLocation>
</comment>
<organism evidence="16 17">
    <name type="scientific">Cotesia congregata</name>
    <name type="common">Parasitoid wasp</name>
    <name type="synonym">Apanteles congregatus</name>
    <dbReference type="NCBI Taxonomy" id="51543"/>
    <lineage>
        <taxon>Eukaryota</taxon>
        <taxon>Metazoa</taxon>
        <taxon>Ecdysozoa</taxon>
        <taxon>Arthropoda</taxon>
        <taxon>Hexapoda</taxon>
        <taxon>Insecta</taxon>
        <taxon>Pterygota</taxon>
        <taxon>Neoptera</taxon>
        <taxon>Endopterygota</taxon>
        <taxon>Hymenoptera</taxon>
        <taxon>Apocrita</taxon>
        <taxon>Ichneumonoidea</taxon>
        <taxon>Braconidae</taxon>
        <taxon>Microgastrinae</taxon>
        <taxon>Cotesia</taxon>
    </lineage>
</organism>
<dbReference type="EMBL" id="CAJNRD030001122">
    <property type="protein sequence ID" value="CAG5100058.1"/>
    <property type="molecule type" value="Genomic_DNA"/>
</dbReference>
<evidence type="ECO:0000256" key="8">
    <source>
        <dbReference type="ARBA" id="ARBA00022824"/>
    </source>
</evidence>
<dbReference type="InterPro" id="IPR001128">
    <property type="entry name" value="Cyt_P450"/>
</dbReference>
<dbReference type="PANTHER" id="PTHR24291:SF189">
    <property type="entry name" value="CYTOCHROME P450 4C3-RELATED"/>
    <property type="match status" value="1"/>
</dbReference>
<dbReference type="SUPFAM" id="SSF48264">
    <property type="entry name" value="Cytochrome P450"/>
    <property type="match status" value="1"/>
</dbReference>
<comment type="similarity">
    <text evidence="5">Belongs to the cytochrome P450 family.</text>
</comment>
<comment type="function">
    <text evidence="2">May be involved in the metabolism of insect hormones and in the breakdown of synthetic insecticides.</text>
</comment>
<dbReference type="GO" id="GO:0005789">
    <property type="term" value="C:endoplasmic reticulum membrane"/>
    <property type="evidence" value="ECO:0007669"/>
    <property type="project" value="UniProtKB-SubCell"/>
</dbReference>
<evidence type="ECO:0000313" key="16">
    <source>
        <dbReference type="EMBL" id="CAG5100058.1"/>
    </source>
</evidence>
<evidence type="ECO:0000256" key="3">
    <source>
        <dbReference type="ARBA" id="ARBA00004174"/>
    </source>
</evidence>
<evidence type="ECO:0000256" key="15">
    <source>
        <dbReference type="SAM" id="Phobius"/>
    </source>
</evidence>
<keyword evidence="17" id="KW-1185">Reference proteome</keyword>
<gene>
    <name evidence="16" type="ORF">HICCMSTLAB_LOCUS9363</name>
</gene>
<reference evidence="16" key="1">
    <citation type="submission" date="2021-04" db="EMBL/GenBank/DDBJ databases">
        <authorList>
            <person name="Chebbi M.A.C M."/>
        </authorList>
    </citation>
    <scope>NUCLEOTIDE SEQUENCE</scope>
</reference>
<protein>
    <submittedName>
        <fullName evidence="16">CYP4FP2</fullName>
    </submittedName>
</protein>
<dbReference type="GO" id="GO:0005506">
    <property type="term" value="F:iron ion binding"/>
    <property type="evidence" value="ECO:0007669"/>
    <property type="project" value="InterPro"/>
</dbReference>